<proteinExistence type="predicted"/>
<evidence type="ECO:0000313" key="1">
    <source>
        <dbReference type="EMBL" id="ESO11950.1"/>
    </source>
</evidence>
<dbReference type="CTD" id="20197828"/>
<evidence type="ECO:0000313" key="3">
    <source>
        <dbReference type="Proteomes" id="UP000015101"/>
    </source>
</evidence>
<dbReference type="KEGG" id="hro:HELRODRAFT_158314"/>
<dbReference type="RefSeq" id="XP_009008670.1">
    <property type="nucleotide sequence ID" value="XM_009010422.1"/>
</dbReference>
<dbReference type="GeneID" id="20197828"/>
<sequence>MEFNENEIHRTYDPKALNMPGYSHLNKEVNRPFVNNPLDLETVDCELFIGELNRQLADESLSLGMLHNKILTGELNHPLVNKLLKLGMLQYKHLTEEPNRPLMNISLCSEMPNHKFNKGKFPLAKHPLNLEMPPQKLPAGELSYPLVNNQLCFGMLDYNTHNGELNCPIVNNSLGLEMPDYNANNGELFLVNDPSSKKKLDYKFDTGELNHFLTNNSLGLGMPDYNTNSKKLPPGLGMLDYKFHTAEFHRPLLNDPCSLEMPNYKLHVGELNHSLANNPLHSGISDYKHHTEELNCSLVHNPSKMLDFRLGARKSNYQYVNSSLDLEMLDYKLPNGEHNLLLADDPLRMGRLESKFFTKKFDCQQTKQYEPKIFEKLVQNNFHENGVEGELNEFDQIRNNQKPQNKKRICSPEHDPYLLEMSDFKLDARELDCQLVNTSLDSSMFEYELQNGERLLEDDDPLGVRRLENKFFAEDRELTKLTEKLNQNDFNENGVERELDEFDKILLKRKNQRQPDKEGEFVLKNQTFRKLDKKFYEILMLRKCINLVQKEGKRLLH</sequence>
<dbReference type="AlphaFoldDB" id="T1EMM8"/>
<gene>
    <name evidence="2" type="primary">20197828</name>
    <name evidence="1" type="ORF">HELRODRAFT_158314</name>
</gene>
<name>T1EMM8_HELRO</name>
<dbReference type="HOGENOM" id="CLU_489424_0_0_1"/>
<keyword evidence="3" id="KW-1185">Reference proteome</keyword>
<accession>T1EMM8</accession>
<protein>
    <submittedName>
        <fullName evidence="1 2">Uncharacterized protein</fullName>
    </submittedName>
</protein>
<dbReference type="Proteomes" id="UP000015101">
    <property type="component" value="Unassembled WGS sequence"/>
</dbReference>
<dbReference type="EnsemblMetazoa" id="HelroT158314">
    <property type="protein sequence ID" value="HelroP158314"/>
    <property type="gene ID" value="HelroG158314"/>
</dbReference>
<reference evidence="3" key="1">
    <citation type="submission" date="2012-12" db="EMBL/GenBank/DDBJ databases">
        <authorList>
            <person name="Hellsten U."/>
            <person name="Grimwood J."/>
            <person name="Chapman J.A."/>
            <person name="Shapiro H."/>
            <person name="Aerts A."/>
            <person name="Otillar R.P."/>
            <person name="Terry A.Y."/>
            <person name="Boore J.L."/>
            <person name="Simakov O."/>
            <person name="Marletaz F."/>
            <person name="Cho S.-J."/>
            <person name="Edsinger-Gonzales E."/>
            <person name="Havlak P."/>
            <person name="Kuo D.-H."/>
            <person name="Larsson T."/>
            <person name="Lv J."/>
            <person name="Arendt D."/>
            <person name="Savage R."/>
            <person name="Osoegawa K."/>
            <person name="de Jong P."/>
            <person name="Lindberg D.R."/>
            <person name="Seaver E.C."/>
            <person name="Weisblat D.A."/>
            <person name="Putnam N.H."/>
            <person name="Grigoriev I.V."/>
            <person name="Rokhsar D.S."/>
        </authorList>
    </citation>
    <scope>NUCLEOTIDE SEQUENCE</scope>
</reference>
<dbReference type="EMBL" id="KB095811">
    <property type="protein sequence ID" value="ESO11950.1"/>
    <property type="molecule type" value="Genomic_DNA"/>
</dbReference>
<reference evidence="1 3" key="2">
    <citation type="journal article" date="2013" name="Nature">
        <title>Insights into bilaterian evolution from three spiralian genomes.</title>
        <authorList>
            <person name="Simakov O."/>
            <person name="Marletaz F."/>
            <person name="Cho S.J."/>
            <person name="Edsinger-Gonzales E."/>
            <person name="Havlak P."/>
            <person name="Hellsten U."/>
            <person name="Kuo D.H."/>
            <person name="Larsson T."/>
            <person name="Lv J."/>
            <person name="Arendt D."/>
            <person name="Savage R."/>
            <person name="Osoegawa K."/>
            <person name="de Jong P."/>
            <person name="Grimwood J."/>
            <person name="Chapman J.A."/>
            <person name="Shapiro H."/>
            <person name="Aerts A."/>
            <person name="Otillar R.P."/>
            <person name="Terry A.Y."/>
            <person name="Boore J.L."/>
            <person name="Grigoriev I.V."/>
            <person name="Lindberg D.R."/>
            <person name="Seaver E.C."/>
            <person name="Weisblat D.A."/>
            <person name="Putnam N.H."/>
            <person name="Rokhsar D.S."/>
        </authorList>
    </citation>
    <scope>NUCLEOTIDE SEQUENCE</scope>
</reference>
<reference evidence="2" key="3">
    <citation type="submission" date="2015-06" db="UniProtKB">
        <authorList>
            <consortium name="EnsemblMetazoa"/>
        </authorList>
    </citation>
    <scope>IDENTIFICATION</scope>
</reference>
<organism evidence="2 3">
    <name type="scientific">Helobdella robusta</name>
    <name type="common">Californian leech</name>
    <dbReference type="NCBI Taxonomy" id="6412"/>
    <lineage>
        <taxon>Eukaryota</taxon>
        <taxon>Metazoa</taxon>
        <taxon>Spiralia</taxon>
        <taxon>Lophotrochozoa</taxon>
        <taxon>Annelida</taxon>
        <taxon>Clitellata</taxon>
        <taxon>Hirudinea</taxon>
        <taxon>Rhynchobdellida</taxon>
        <taxon>Glossiphoniidae</taxon>
        <taxon>Helobdella</taxon>
    </lineage>
</organism>
<dbReference type="EMBL" id="AMQM01000004">
    <property type="status" value="NOT_ANNOTATED_CDS"/>
    <property type="molecule type" value="Genomic_DNA"/>
</dbReference>
<evidence type="ECO:0000313" key="2">
    <source>
        <dbReference type="EnsemblMetazoa" id="HelroP158314"/>
    </source>
</evidence>
<dbReference type="InParanoid" id="T1EMM8"/>